<dbReference type="PANTHER" id="PTHR34407">
    <property type="entry name" value="EXPRESSED PROTEIN"/>
    <property type="match status" value="1"/>
</dbReference>
<keyword evidence="4" id="KW-1185">Reference proteome</keyword>
<evidence type="ECO:0000256" key="1">
    <source>
        <dbReference type="SAM" id="MobiDB-lite"/>
    </source>
</evidence>
<feature type="region of interest" description="Disordered" evidence="1">
    <location>
        <begin position="34"/>
        <end position="55"/>
    </location>
</feature>
<gene>
    <name evidence="3" type="ORF">ACFQMJ_34685</name>
</gene>
<sequence>MTDGWQFRKTFADYKLREGLRRFGRKLNVGDGWSGGADGVSGGVSSGGSDSLSNGVTSDGYGDLLNGATSSGCDGSSNGVTSSEFGGSSDNVASGGPDGSSNGVSSGSPNSAPTSGIDRVCNVAFIGGSVTDGAGASDPGRTSWRSLTCRYLAEKYPHVSFRFTNAAVGGTDSTYGAFRFRQDVPQAGAVDLLLVEYAVNDARNRDESVRAMEGIVRQALRANPEVDIVFVYTTHQSGVERWLKEGEADANIGSHEEVADYYGLPSVDFSREVAKAIGAGLFDWGAFSEDNVHPRDFGHALYAELIQKFLEAAAADWSNSQPSAASDGAAAGTRFRPPLDPQCYEHGRLVGIDAAEIAAGWKQEREFAPDSAQICNWTPPAEILLGDAPGDSLVLSFEGTNIGFVMLAGPDTGAVDISIDEGSAFAYDPFDRYCKMFYRPKIWLLSERLEPGRHTIRISIADRKHEESLGKRLHLWKFMVN</sequence>
<dbReference type="Gene3D" id="3.40.50.1110">
    <property type="entry name" value="SGNH hydrolase"/>
    <property type="match status" value="1"/>
</dbReference>
<dbReference type="Gene3D" id="2.60.120.260">
    <property type="entry name" value="Galactose-binding domain-like"/>
    <property type="match status" value="1"/>
</dbReference>
<dbReference type="RefSeq" id="WP_378051809.1">
    <property type="nucleotide sequence ID" value="NZ_JBHMDN010000037.1"/>
</dbReference>
<feature type="compositionally biased region" description="Polar residues" evidence="1">
    <location>
        <begin position="75"/>
        <end position="92"/>
    </location>
</feature>
<proteinExistence type="predicted"/>
<dbReference type="EMBL" id="JBHTAI010000040">
    <property type="protein sequence ID" value="MFC7153701.1"/>
    <property type="molecule type" value="Genomic_DNA"/>
</dbReference>
<accession>A0ABW2FKK9</accession>
<feature type="domain" description="SGNH hydrolase-type esterase" evidence="2">
    <location>
        <begin position="125"/>
        <end position="301"/>
    </location>
</feature>
<dbReference type="CDD" id="cd00229">
    <property type="entry name" value="SGNH_hydrolase"/>
    <property type="match status" value="1"/>
</dbReference>
<dbReference type="InterPro" id="IPR036514">
    <property type="entry name" value="SGNH_hydro_sf"/>
</dbReference>
<feature type="compositionally biased region" description="Low complexity" evidence="1">
    <location>
        <begin position="99"/>
        <end position="111"/>
    </location>
</feature>
<dbReference type="Pfam" id="PF13472">
    <property type="entry name" value="Lipase_GDSL_2"/>
    <property type="match status" value="1"/>
</dbReference>
<reference evidence="4" key="1">
    <citation type="journal article" date="2019" name="Int. J. Syst. Evol. Microbiol.">
        <title>The Global Catalogue of Microorganisms (GCM) 10K type strain sequencing project: providing services to taxonomists for standard genome sequencing and annotation.</title>
        <authorList>
            <consortium name="The Broad Institute Genomics Platform"/>
            <consortium name="The Broad Institute Genome Sequencing Center for Infectious Disease"/>
            <person name="Wu L."/>
            <person name="Ma J."/>
        </authorList>
    </citation>
    <scope>NUCLEOTIDE SEQUENCE [LARGE SCALE GENOMIC DNA]</scope>
    <source>
        <strain evidence="4">KCTC 12907</strain>
    </source>
</reference>
<protein>
    <submittedName>
        <fullName evidence="3">GDSL-type esterase/lipase family protein</fullName>
    </submittedName>
</protein>
<evidence type="ECO:0000313" key="4">
    <source>
        <dbReference type="Proteomes" id="UP001596378"/>
    </source>
</evidence>
<organism evidence="3 4">
    <name type="scientific">Cohnella cellulosilytica</name>
    <dbReference type="NCBI Taxonomy" id="986710"/>
    <lineage>
        <taxon>Bacteria</taxon>
        <taxon>Bacillati</taxon>
        <taxon>Bacillota</taxon>
        <taxon>Bacilli</taxon>
        <taxon>Bacillales</taxon>
        <taxon>Paenibacillaceae</taxon>
        <taxon>Cohnella</taxon>
    </lineage>
</organism>
<name>A0ABW2FKK9_9BACL</name>
<feature type="compositionally biased region" description="Gly residues" evidence="1">
    <location>
        <begin position="34"/>
        <end position="46"/>
    </location>
</feature>
<feature type="region of interest" description="Disordered" evidence="1">
    <location>
        <begin position="75"/>
        <end position="114"/>
    </location>
</feature>
<evidence type="ECO:0000313" key="3">
    <source>
        <dbReference type="EMBL" id="MFC7153701.1"/>
    </source>
</evidence>
<dbReference type="Proteomes" id="UP001596378">
    <property type="component" value="Unassembled WGS sequence"/>
</dbReference>
<evidence type="ECO:0000259" key="2">
    <source>
        <dbReference type="Pfam" id="PF13472"/>
    </source>
</evidence>
<dbReference type="SUPFAM" id="SSF52266">
    <property type="entry name" value="SGNH hydrolase"/>
    <property type="match status" value="1"/>
</dbReference>
<dbReference type="PANTHER" id="PTHR34407:SF1">
    <property type="entry name" value="SGNH HYDROLASE-TYPE ESTERASE DOMAIN-CONTAINING PROTEIN"/>
    <property type="match status" value="1"/>
</dbReference>
<dbReference type="InterPro" id="IPR013830">
    <property type="entry name" value="SGNH_hydro"/>
</dbReference>
<comment type="caution">
    <text evidence="3">The sequence shown here is derived from an EMBL/GenBank/DDBJ whole genome shotgun (WGS) entry which is preliminary data.</text>
</comment>